<dbReference type="GO" id="GO:0046677">
    <property type="term" value="P:response to antibiotic"/>
    <property type="evidence" value="ECO:0007669"/>
    <property type="project" value="UniProtKB-KW"/>
</dbReference>
<gene>
    <name evidence="6" type="primary">mprF</name>
    <name evidence="7" type="ORF">IAD26_06865</name>
</gene>
<keyword evidence="4 6" id="KW-1133">Transmembrane helix</keyword>
<dbReference type="GO" id="GO:0050071">
    <property type="term" value="F:phosphatidylglycerol lysyltransferase activity"/>
    <property type="evidence" value="ECO:0007669"/>
    <property type="project" value="UniProtKB-EC"/>
</dbReference>
<organism evidence="7 8">
    <name type="scientific">Candidatus Limenecus avicola</name>
    <dbReference type="NCBI Taxonomy" id="2840847"/>
    <lineage>
        <taxon>Bacteria</taxon>
        <taxon>Bacillati</taxon>
        <taxon>Bacillota</taxon>
        <taxon>Clostridia</taxon>
        <taxon>Eubacteriales</taxon>
        <taxon>Clostridiaceae</taxon>
        <taxon>Clostridiaceae incertae sedis</taxon>
        <taxon>Candidatus Limenecus</taxon>
    </lineage>
</organism>
<feature type="transmembrane region" description="Helical" evidence="6">
    <location>
        <begin position="121"/>
        <end position="143"/>
    </location>
</feature>
<comment type="subcellular location">
    <subcellularLocation>
        <location evidence="1 6">Cell membrane</location>
        <topology evidence="1 6">Multi-pass membrane protein</topology>
    </subcellularLocation>
</comment>
<comment type="function">
    <text evidence="6">Catalyzes the transfer of a lysyl group from L-lysyl-tRNA(Lys) to membrane-bound phosphatidylglycerol (PG), which produces lysylphosphatidylglycerol (LPG), a major component of the bacterial membrane with a positive net charge. LPG synthesis contributes to bacterial virulence as it is involved in the resistance mechanism against cationic antimicrobial peptides (CAMP) produces by the host's immune system (defensins, cathelicidins) and by the competing microorganisms.</text>
</comment>
<feature type="transmembrane region" description="Helical" evidence="6">
    <location>
        <begin position="40"/>
        <end position="58"/>
    </location>
</feature>
<sequence length="341" mass="39038">MKKLIKHKDKIIGLIISVIFIALIVWKLDFHQLIETFKIFNYKVLLMFIPLYVLGLYVRGFRWKYLLCNDSKITVKEAFFSFTTGNTLNSYLPARAGDIWRAYHVGNKLNESKMKLLGSIILERIIDGISVLLILFFAVLTYFKHQWVLNITYIAAALFLGSLAVFFLVFKFNKISWFFDKLSNIPFLTQFEPFFTKIAGMLNKFMDGFQALNNPKCFTLAFVASCIAWGIECVLTYILITGFGHHFGFSIAFFVISFIALSTIIPSSSVFVGPYQYAYILALGIYHIEKANALGIAFIHQITIMLIITVISIIYFTLTDTKLEEIKAEIEENQDAINTQS</sequence>
<evidence type="ECO:0000256" key="5">
    <source>
        <dbReference type="ARBA" id="ARBA00023136"/>
    </source>
</evidence>
<evidence type="ECO:0000256" key="3">
    <source>
        <dbReference type="ARBA" id="ARBA00022692"/>
    </source>
</evidence>
<accession>A0A9D1N1B0</accession>
<evidence type="ECO:0000256" key="4">
    <source>
        <dbReference type="ARBA" id="ARBA00022989"/>
    </source>
</evidence>
<dbReference type="NCBIfam" id="TIGR00374">
    <property type="entry name" value="flippase-like domain"/>
    <property type="match status" value="1"/>
</dbReference>
<evidence type="ECO:0000256" key="2">
    <source>
        <dbReference type="ARBA" id="ARBA00022475"/>
    </source>
</evidence>
<reference evidence="7" key="1">
    <citation type="submission" date="2020-10" db="EMBL/GenBank/DDBJ databases">
        <authorList>
            <person name="Gilroy R."/>
        </authorList>
    </citation>
    <scope>NUCLEOTIDE SEQUENCE</scope>
    <source>
        <strain evidence="7">CHK154-7741</strain>
    </source>
</reference>
<dbReference type="GO" id="GO:0005886">
    <property type="term" value="C:plasma membrane"/>
    <property type="evidence" value="ECO:0007669"/>
    <property type="project" value="UniProtKB-SubCell"/>
</dbReference>
<protein>
    <recommendedName>
        <fullName evidence="6">Phosphatidylglycerol lysyltransferase</fullName>
        <ecNumber evidence="6">2.3.2.3</ecNumber>
    </recommendedName>
    <alternativeName>
        <fullName evidence="6">Lysylphosphatidylglycerol synthase</fullName>
    </alternativeName>
</protein>
<feature type="transmembrane region" description="Helical" evidence="6">
    <location>
        <begin position="12"/>
        <end position="28"/>
    </location>
</feature>
<dbReference type="PANTHER" id="PTHR39087:SF2">
    <property type="entry name" value="UPF0104 MEMBRANE PROTEIN MJ1595"/>
    <property type="match status" value="1"/>
</dbReference>
<comment type="catalytic activity">
    <reaction evidence="6">
        <text>L-lysyl-tRNA(Lys) + a 1,2-diacyl-sn-glycero-3-phospho-(1'-sn-glycerol) = a 1,2-diacyl-sn-glycero-3-phospho-1'-(3'-O-L-lysyl)-sn-glycerol + tRNA(Lys)</text>
        <dbReference type="Rhea" id="RHEA:10668"/>
        <dbReference type="Rhea" id="RHEA-COMP:9696"/>
        <dbReference type="Rhea" id="RHEA-COMP:9697"/>
        <dbReference type="ChEBI" id="CHEBI:64716"/>
        <dbReference type="ChEBI" id="CHEBI:75792"/>
        <dbReference type="ChEBI" id="CHEBI:78442"/>
        <dbReference type="ChEBI" id="CHEBI:78529"/>
        <dbReference type="EC" id="2.3.2.3"/>
    </reaction>
</comment>
<name>A0A9D1N1B0_9CLOT</name>
<evidence type="ECO:0000313" key="7">
    <source>
        <dbReference type="EMBL" id="HIU92836.1"/>
    </source>
</evidence>
<dbReference type="PANTHER" id="PTHR39087">
    <property type="entry name" value="UPF0104 MEMBRANE PROTEIN MJ1595"/>
    <property type="match status" value="1"/>
</dbReference>
<dbReference type="Pfam" id="PF03706">
    <property type="entry name" value="LPG_synthase_TM"/>
    <property type="match status" value="1"/>
</dbReference>
<keyword evidence="6" id="KW-0808">Transferase</keyword>
<evidence type="ECO:0000256" key="1">
    <source>
        <dbReference type="ARBA" id="ARBA00004651"/>
    </source>
</evidence>
<dbReference type="GO" id="GO:0006629">
    <property type="term" value="P:lipid metabolic process"/>
    <property type="evidence" value="ECO:0007669"/>
    <property type="project" value="UniProtKB-KW"/>
</dbReference>
<comment type="similarity">
    <text evidence="6">Belongs to the LPG synthase family.</text>
</comment>
<keyword evidence="6" id="KW-0046">Antibiotic resistance</keyword>
<keyword evidence="6" id="KW-0443">Lipid metabolism</keyword>
<evidence type="ECO:0000256" key="6">
    <source>
        <dbReference type="RuleBase" id="RU363042"/>
    </source>
</evidence>
<feature type="transmembrane region" description="Helical" evidence="6">
    <location>
        <begin position="246"/>
        <end position="265"/>
    </location>
</feature>
<dbReference type="InterPro" id="IPR022791">
    <property type="entry name" value="L-PG_synthase/AglD"/>
</dbReference>
<evidence type="ECO:0000313" key="8">
    <source>
        <dbReference type="Proteomes" id="UP000886748"/>
    </source>
</evidence>
<dbReference type="EMBL" id="DVOD01000051">
    <property type="protein sequence ID" value="HIU92836.1"/>
    <property type="molecule type" value="Genomic_DNA"/>
</dbReference>
<dbReference type="Proteomes" id="UP000886748">
    <property type="component" value="Unassembled WGS sequence"/>
</dbReference>
<comment type="caution">
    <text evidence="7">The sequence shown here is derived from an EMBL/GenBank/DDBJ whole genome shotgun (WGS) entry which is preliminary data.</text>
</comment>
<dbReference type="EC" id="2.3.2.3" evidence="6"/>
<keyword evidence="2" id="KW-1003">Cell membrane</keyword>
<feature type="transmembrane region" description="Helical" evidence="6">
    <location>
        <begin position="149"/>
        <end position="170"/>
    </location>
</feature>
<proteinExistence type="inferred from homology"/>
<keyword evidence="5 6" id="KW-0472">Membrane</keyword>
<dbReference type="AlphaFoldDB" id="A0A9D1N1B0"/>
<reference evidence="7" key="2">
    <citation type="journal article" date="2021" name="PeerJ">
        <title>Extensive microbial diversity within the chicken gut microbiome revealed by metagenomics and culture.</title>
        <authorList>
            <person name="Gilroy R."/>
            <person name="Ravi A."/>
            <person name="Getino M."/>
            <person name="Pursley I."/>
            <person name="Horton D.L."/>
            <person name="Alikhan N.F."/>
            <person name="Baker D."/>
            <person name="Gharbi K."/>
            <person name="Hall N."/>
            <person name="Watson M."/>
            <person name="Adriaenssens E.M."/>
            <person name="Foster-Nyarko E."/>
            <person name="Jarju S."/>
            <person name="Secka A."/>
            <person name="Antonio M."/>
            <person name="Oren A."/>
            <person name="Chaudhuri R.R."/>
            <person name="La Ragione R."/>
            <person name="Hildebrand F."/>
            <person name="Pallen M.J."/>
        </authorList>
    </citation>
    <scope>NUCLEOTIDE SEQUENCE</scope>
    <source>
        <strain evidence="7">CHK154-7741</strain>
    </source>
</reference>
<feature type="transmembrane region" description="Helical" evidence="6">
    <location>
        <begin position="218"/>
        <end position="240"/>
    </location>
</feature>
<keyword evidence="3 6" id="KW-0812">Transmembrane</keyword>
<feature type="transmembrane region" description="Helical" evidence="6">
    <location>
        <begin position="294"/>
        <end position="318"/>
    </location>
</feature>